<reference evidence="2 3" key="1">
    <citation type="submission" date="2020-07" db="EMBL/GenBank/DDBJ databases">
        <title>Sequencing the genomes of 1000 actinobacteria strains.</title>
        <authorList>
            <person name="Klenk H.-P."/>
        </authorList>
    </citation>
    <scope>NUCLEOTIDE SEQUENCE [LARGE SCALE GENOMIC DNA]</scope>
    <source>
        <strain evidence="2 3">DSM 19970</strain>
    </source>
</reference>
<comment type="caution">
    <text evidence="2">The sequence shown here is derived from an EMBL/GenBank/DDBJ whole genome shotgun (WGS) entry which is preliminary data.</text>
</comment>
<evidence type="ECO:0000313" key="2">
    <source>
        <dbReference type="EMBL" id="NYI42419.1"/>
    </source>
</evidence>
<dbReference type="OrthoDB" id="4870800at2"/>
<sequence>MKRGAKGDSGRRPASIAATGRGTESAGYCSKEFAADYMDMSVKSIERRISDGALPAFRVGNTRTVRIKICDLDAMMVPVQP</sequence>
<accession>A0A7Z0CIX1</accession>
<proteinExistence type="predicted"/>
<keyword evidence="3" id="KW-1185">Reference proteome</keyword>
<dbReference type="EMBL" id="JACBZO010000001">
    <property type="protein sequence ID" value="NYI42419.1"/>
    <property type="molecule type" value="Genomic_DNA"/>
</dbReference>
<gene>
    <name evidence="2" type="ORF">BKA03_002538</name>
</gene>
<protein>
    <submittedName>
        <fullName evidence="2">Excisionase family DNA binding protein</fullName>
    </submittedName>
</protein>
<organism evidence="2 3">
    <name type="scientific">Demequina lutea</name>
    <dbReference type="NCBI Taxonomy" id="431489"/>
    <lineage>
        <taxon>Bacteria</taxon>
        <taxon>Bacillati</taxon>
        <taxon>Actinomycetota</taxon>
        <taxon>Actinomycetes</taxon>
        <taxon>Micrococcales</taxon>
        <taxon>Demequinaceae</taxon>
        <taxon>Demequina</taxon>
    </lineage>
</organism>
<dbReference type="AlphaFoldDB" id="A0A7Z0CIX1"/>
<name>A0A7Z0CIX1_9MICO</name>
<feature type="compositionally biased region" description="Basic and acidic residues" evidence="1">
    <location>
        <begin position="1"/>
        <end position="11"/>
    </location>
</feature>
<dbReference type="Proteomes" id="UP000547973">
    <property type="component" value="Unassembled WGS sequence"/>
</dbReference>
<feature type="region of interest" description="Disordered" evidence="1">
    <location>
        <begin position="1"/>
        <end position="25"/>
    </location>
</feature>
<evidence type="ECO:0000313" key="3">
    <source>
        <dbReference type="Proteomes" id="UP000547973"/>
    </source>
</evidence>
<evidence type="ECO:0000256" key="1">
    <source>
        <dbReference type="SAM" id="MobiDB-lite"/>
    </source>
</evidence>